<dbReference type="GO" id="GO:0034399">
    <property type="term" value="C:nuclear periphery"/>
    <property type="evidence" value="ECO:0007669"/>
    <property type="project" value="TreeGrafter"/>
</dbReference>
<accession>A0A1G4KAS2</accession>
<feature type="compositionally biased region" description="Low complexity" evidence="8">
    <location>
        <begin position="151"/>
        <end position="173"/>
    </location>
</feature>
<sequence length="715" mass="81632">MNQDYLDATFDPKEVKVAQLRRILIENGVVIRSGMKKADLCELFEDNIRSQREKLLKDREGGSGPDVFESSISVETSSVGSPAKFSDENDFQGDRKTNSRRKRKRDKDDESRSRKRKVSSVKGSPIVEKVHKKSPVKSSPHKSLVIDKFESSSSSSSSSPAASPLSSPSHHPSNVVEDIADFSFKRRALSPDLSKLKVSPAFAEQLKRASSRARSADNGSRSSTFLDKTFSSSDSKSVAEWESSRVEKSLTESDTSAQESDKEEQVSMDKSSGTEVEADDKEETIESSEAEDNEDSILVEVQQPSSSSEDNSTHQQVDLSATIVEEEVSHGRIFRGVLWSALICLLKKFQKLVIYYLMLFTLFFGLWYREERVRVGYCGHEVNLPTFQNPNNSAWLEDFENILAKHKPYCLPCPENAICYPYMKIKCRPGYVVTNSKASLFGLFPISDYCAKDSKKERMINEVVKKSLELLRTKNAQLDCGEGVDDVQSGMNEKELYSIFSESRAPWINNEEFDDLWVQVIEDLKNEPEITWRQTPTNDFKVPGSREHATAAHDFQGTQADFPNGQKNGYFRSTSKKYISLRCKFEREVYQTYQRYKLIVWSLVLISTFVQVIKHKLRQHFKMIRKLDTLAQDILERLQKAARESDDTRPAFMSTVQLRDILLSDIVDLKQKNKIWQRVAKKLEHNNTNVKVTLMELHGEIMKCWEWIGPVDEKL</sequence>
<keyword evidence="6" id="KW-0539">Nucleus</keyword>
<feature type="compositionally biased region" description="Basic and acidic residues" evidence="8">
    <location>
        <begin position="237"/>
        <end position="251"/>
    </location>
</feature>
<keyword evidence="2" id="KW-0597">Phosphoprotein</keyword>
<evidence type="ECO:0000256" key="8">
    <source>
        <dbReference type="SAM" id="MobiDB-lite"/>
    </source>
</evidence>
<dbReference type="PANTHER" id="PTHR47808">
    <property type="entry name" value="INNER NUCLEAR MEMBRANE PROTEIN HEH2-RELATED"/>
    <property type="match status" value="1"/>
</dbReference>
<dbReference type="InterPro" id="IPR018996">
    <property type="entry name" value="Man1/Src1-like_C"/>
</dbReference>
<evidence type="ECO:0000313" key="12">
    <source>
        <dbReference type="EMBL" id="SCV01325.1"/>
    </source>
</evidence>
<proteinExistence type="predicted"/>
<dbReference type="GO" id="GO:0003682">
    <property type="term" value="F:chromatin binding"/>
    <property type="evidence" value="ECO:0007669"/>
    <property type="project" value="InterPro"/>
</dbReference>
<evidence type="ECO:0000259" key="10">
    <source>
        <dbReference type="Pfam" id="PF09402"/>
    </source>
</evidence>
<dbReference type="InterPro" id="IPR025856">
    <property type="entry name" value="HeH/LEM_domain"/>
</dbReference>
<dbReference type="EMBL" id="LT598469">
    <property type="protein sequence ID" value="SCV01325.1"/>
    <property type="molecule type" value="Genomic_DNA"/>
</dbReference>
<dbReference type="PANTHER" id="PTHR47808:SF2">
    <property type="entry name" value="LEM DOMAIN-CONTAINING PROTEIN 2"/>
    <property type="match status" value="1"/>
</dbReference>
<keyword evidence="13" id="KW-1185">Reference proteome</keyword>
<evidence type="ECO:0000256" key="2">
    <source>
        <dbReference type="ARBA" id="ARBA00022553"/>
    </source>
</evidence>
<keyword evidence="4 9" id="KW-1133">Transmembrane helix</keyword>
<feature type="transmembrane region" description="Helical" evidence="9">
    <location>
        <begin position="352"/>
        <end position="368"/>
    </location>
</feature>
<dbReference type="STRING" id="1230905.A0A1G4KAS2"/>
<dbReference type="GO" id="GO:0005783">
    <property type="term" value="C:endoplasmic reticulum"/>
    <property type="evidence" value="ECO:0007669"/>
    <property type="project" value="TreeGrafter"/>
</dbReference>
<evidence type="ECO:0000256" key="3">
    <source>
        <dbReference type="ARBA" id="ARBA00022692"/>
    </source>
</evidence>
<keyword evidence="5 9" id="KW-0472">Membrane</keyword>
<gene>
    <name evidence="12" type="ORF">LAMI_0G10770G</name>
</gene>
<protein>
    <submittedName>
        <fullName evidence="12">LAMI_0G10770g1_1</fullName>
    </submittedName>
</protein>
<name>A0A1G4KAS2_9SACH</name>
<feature type="compositionally biased region" description="Low complexity" evidence="8">
    <location>
        <begin position="69"/>
        <end position="81"/>
    </location>
</feature>
<feature type="compositionally biased region" description="Polar residues" evidence="8">
    <location>
        <begin position="217"/>
        <end position="236"/>
    </location>
</feature>
<reference evidence="12 13" key="1">
    <citation type="submission" date="2016-03" db="EMBL/GenBank/DDBJ databases">
        <authorList>
            <person name="Devillers H."/>
        </authorList>
    </citation>
    <scope>NUCLEOTIDE SEQUENCE [LARGE SCALE GENOMIC DNA]</scope>
    <source>
        <strain evidence="12">CBS 11717</strain>
    </source>
</reference>
<organism evidence="12 13">
    <name type="scientific">Lachancea mirantina</name>
    <dbReference type="NCBI Taxonomy" id="1230905"/>
    <lineage>
        <taxon>Eukaryota</taxon>
        <taxon>Fungi</taxon>
        <taxon>Dikarya</taxon>
        <taxon>Ascomycota</taxon>
        <taxon>Saccharomycotina</taxon>
        <taxon>Saccharomycetes</taxon>
        <taxon>Saccharomycetales</taxon>
        <taxon>Saccharomycetaceae</taxon>
        <taxon>Lachancea</taxon>
    </lineage>
</organism>
<feature type="coiled-coil region" evidence="7">
    <location>
        <begin position="624"/>
        <end position="686"/>
    </location>
</feature>
<feature type="region of interest" description="Disordered" evidence="8">
    <location>
        <begin position="56"/>
        <end position="174"/>
    </location>
</feature>
<dbReference type="InterPro" id="IPR041885">
    <property type="entry name" value="MAN1_winged_helix_dom"/>
</dbReference>
<comment type="subcellular location">
    <subcellularLocation>
        <location evidence="1">Nucleus inner membrane</location>
    </subcellularLocation>
</comment>
<evidence type="ECO:0000259" key="11">
    <source>
        <dbReference type="Pfam" id="PF12949"/>
    </source>
</evidence>
<dbReference type="Pfam" id="PF12949">
    <property type="entry name" value="HeH"/>
    <property type="match status" value="1"/>
</dbReference>
<dbReference type="GO" id="GO:0071763">
    <property type="term" value="P:nuclear membrane organization"/>
    <property type="evidence" value="ECO:0007669"/>
    <property type="project" value="TreeGrafter"/>
</dbReference>
<feature type="domain" description="Man1/Src1-like C-terminal" evidence="10">
    <location>
        <begin position="357"/>
        <end position="710"/>
    </location>
</feature>
<evidence type="ECO:0000256" key="5">
    <source>
        <dbReference type="ARBA" id="ARBA00023136"/>
    </source>
</evidence>
<dbReference type="Pfam" id="PF09402">
    <property type="entry name" value="MSC"/>
    <property type="match status" value="1"/>
</dbReference>
<keyword evidence="7" id="KW-0175">Coiled coil</keyword>
<evidence type="ECO:0000256" key="7">
    <source>
        <dbReference type="SAM" id="Coils"/>
    </source>
</evidence>
<evidence type="ECO:0000256" key="1">
    <source>
        <dbReference type="ARBA" id="ARBA00004540"/>
    </source>
</evidence>
<feature type="compositionally biased region" description="Polar residues" evidence="8">
    <location>
        <begin position="302"/>
        <end position="315"/>
    </location>
</feature>
<evidence type="ECO:0000256" key="6">
    <source>
        <dbReference type="ARBA" id="ARBA00023242"/>
    </source>
</evidence>
<dbReference type="InterPro" id="IPR044780">
    <property type="entry name" value="Heh2/Src1"/>
</dbReference>
<feature type="compositionally biased region" description="Acidic residues" evidence="8">
    <location>
        <begin position="276"/>
        <end position="297"/>
    </location>
</feature>
<evidence type="ECO:0000256" key="4">
    <source>
        <dbReference type="ARBA" id="ARBA00022989"/>
    </source>
</evidence>
<feature type="region of interest" description="Disordered" evidence="8">
    <location>
        <begin position="194"/>
        <end position="315"/>
    </location>
</feature>
<keyword evidence="3 9" id="KW-0812">Transmembrane</keyword>
<dbReference type="AlphaFoldDB" id="A0A1G4KAS2"/>
<dbReference type="Gene3D" id="1.10.10.1180">
    <property type="entry name" value="MAN1, winged-helix domain"/>
    <property type="match status" value="1"/>
</dbReference>
<feature type="transmembrane region" description="Helical" evidence="9">
    <location>
        <begin position="598"/>
        <end position="617"/>
    </location>
</feature>
<dbReference type="CDD" id="cd12935">
    <property type="entry name" value="LEM_like"/>
    <property type="match status" value="1"/>
</dbReference>
<evidence type="ECO:0000256" key="9">
    <source>
        <dbReference type="SAM" id="Phobius"/>
    </source>
</evidence>
<feature type="domain" description="HeH/LEM" evidence="11">
    <location>
        <begin position="12"/>
        <end position="46"/>
    </location>
</feature>
<evidence type="ECO:0000313" key="13">
    <source>
        <dbReference type="Proteomes" id="UP000191024"/>
    </source>
</evidence>
<dbReference type="OrthoDB" id="2503928at2759"/>
<dbReference type="GO" id="GO:0005637">
    <property type="term" value="C:nuclear inner membrane"/>
    <property type="evidence" value="ECO:0007669"/>
    <property type="project" value="UniProtKB-SubCell"/>
</dbReference>
<dbReference type="Proteomes" id="UP000191024">
    <property type="component" value="Chromosome G"/>
</dbReference>